<evidence type="ECO:0000259" key="6">
    <source>
        <dbReference type="PROSITE" id="PS51469"/>
    </source>
</evidence>
<dbReference type="Proteomes" id="UP000275267">
    <property type="component" value="Unassembled WGS sequence"/>
</dbReference>
<dbReference type="STRING" id="4540.A0A3L6SJZ7"/>
<feature type="region of interest" description="Disordered" evidence="5">
    <location>
        <begin position="1"/>
        <end position="84"/>
    </location>
</feature>
<feature type="region of interest" description="Disordered" evidence="5">
    <location>
        <begin position="452"/>
        <end position="471"/>
    </location>
</feature>
<feature type="region of interest" description="Disordered" evidence="5">
    <location>
        <begin position="415"/>
        <end position="447"/>
    </location>
</feature>
<protein>
    <submittedName>
        <fullName evidence="7">Protein SAD1/UNC-84 domain protein 1-like</fullName>
    </submittedName>
</protein>
<keyword evidence="2" id="KW-0812">Transmembrane</keyword>
<evidence type="ECO:0000256" key="1">
    <source>
        <dbReference type="ARBA" id="ARBA00004370"/>
    </source>
</evidence>
<sequence>MASPSLAAAAASPASSPLTLDAIPLASRPPPAAAAPRKRPVLLLDTRPHPASPTPPLLSSTAAAAAAAPTHARRKKPSHPPKPRWQTVLSVAAKNAALLAALLYLGDLVWRWSHPPPPSPPPDRAALEAYAARVEEVEASLSRTFRMVQVQLEAVDRKIDGEVGAAKADLAALLEEKRLALEGGLARLDARADELGDALAGLGRMEFLRKDEFEKFWEEVKGSLASGSGSEVDLDQVRALAREIAMREIEKHAADGIGRVDYALASGGGRVVRQSEPYVPKRGILNGWLGGGNADPQKMIQPSFGEPGQCFPLQGSSGFVEIKLKTGIIPEAVTLEHVSKDVAYDRSTAPKDCRVSGWYDETPGETQSGHAAKMTALAEFTYDLDKNNIQTFDVTAPDLPLPPVHPHAIYPGNVTTQTDEKGSGGGHRQRYSSEAEKLEVDSRTCSRRAWRSESVAMDPADGSASTGPIQTVDPAAAACKAAAGAPERRRTKPAASPARVAVREGSRGSSGVAAHEASSESRADGGELQASGGDDRASDAAQVLVGRFAGDEHPRGMAGKGSYVPPQYIPLYGLDTEEDRVPAVEENQAAHHNNLTRDPTQWSSGICACFDDPQSCMPFSDL</sequence>
<keyword evidence="3" id="KW-1133">Transmembrane helix</keyword>
<feature type="compositionally biased region" description="Low complexity" evidence="5">
    <location>
        <begin position="57"/>
        <end position="70"/>
    </location>
</feature>
<dbReference type="PANTHER" id="PTHR12911">
    <property type="entry name" value="SAD1/UNC-84-LIKE PROTEIN-RELATED"/>
    <property type="match status" value="1"/>
</dbReference>
<dbReference type="GO" id="GO:0005635">
    <property type="term" value="C:nuclear envelope"/>
    <property type="evidence" value="ECO:0007669"/>
    <property type="project" value="TreeGrafter"/>
</dbReference>
<dbReference type="AlphaFoldDB" id="A0A3L6SJZ7"/>
<gene>
    <name evidence="7" type="ORF">C2845_PM07G06050</name>
</gene>
<feature type="domain" description="SUN" evidence="6">
    <location>
        <begin position="257"/>
        <end position="445"/>
    </location>
</feature>
<feature type="compositionally biased region" description="Low complexity" evidence="5">
    <location>
        <begin position="1"/>
        <end position="26"/>
    </location>
</feature>
<dbReference type="EMBL" id="PQIB02000004">
    <property type="protein sequence ID" value="RLN22941.1"/>
    <property type="molecule type" value="Genomic_DNA"/>
</dbReference>
<evidence type="ECO:0000256" key="4">
    <source>
        <dbReference type="ARBA" id="ARBA00023136"/>
    </source>
</evidence>
<organism evidence="7 8">
    <name type="scientific">Panicum miliaceum</name>
    <name type="common">Proso millet</name>
    <name type="synonym">Broomcorn millet</name>
    <dbReference type="NCBI Taxonomy" id="4540"/>
    <lineage>
        <taxon>Eukaryota</taxon>
        <taxon>Viridiplantae</taxon>
        <taxon>Streptophyta</taxon>
        <taxon>Embryophyta</taxon>
        <taxon>Tracheophyta</taxon>
        <taxon>Spermatophyta</taxon>
        <taxon>Magnoliopsida</taxon>
        <taxon>Liliopsida</taxon>
        <taxon>Poales</taxon>
        <taxon>Poaceae</taxon>
        <taxon>PACMAD clade</taxon>
        <taxon>Panicoideae</taxon>
        <taxon>Panicodae</taxon>
        <taxon>Paniceae</taxon>
        <taxon>Panicinae</taxon>
        <taxon>Panicum</taxon>
        <taxon>Panicum sect. Panicum</taxon>
    </lineage>
</organism>
<dbReference type="PANTHER" id="PTHR12911:SF45">
    <property type="entry name" value="OS01G0267600 PROTEIN"/>
    <property type="match status" value="1"/>
</dbReference>
<dbReference type="GO" id="GO:0016020">
    <property type="term" value="C:membrane"/>
    <property type="evidence" value="ECO:0007669"/>
    <property type="project" value="UniProtKB-SubCell"/>
</dbReference>
<evidence type="ECO:0000256" key="3">
    <source>
        <dbReference type="ARBA" id="ARBA00022989"/>
    </source>
</evidence>
<dbReference type="GO" id="GO:0043495">
    <property type="term" value="F:protein-membrane adaptor activity"/>
    <property type="evidence" value="ECO:0007669"/>
    <property type="project" value="TreeGrafter"/>
</dbReference>
<dbReference type="InterPro" id="IPR045119">
    <property type="entry name" value="SUN1-5"/>
</dbReference>
<proteinExistence type="predicted"/>
<comment type="caution">
    <text evidence="7">The sequence shown here is derived from an EMBL/GenBank/DDBJ whole genome shotgun (WGS) entry which is preliminary data.</text>
</comment>
<dbReference type="PROSITE" id="PS51469">
    <property type="entry name" value="SUN"/>
    <property type="match status" value="1"/>
</dbReference>
<reference evidence="8" key="1">
    <citation type="journal article" date="2019" name="Nat. Commun.">
        <title>The genome of broomcorn millet.</title>
        <authorList>
            <person name="Zou C."/>
            <person name="Miki D."/>
            <person name="Li D."/>
            <person name="Tang Q."/>
            <person name="Xiao L."/>
            <person name="Rajput S."/>
            <person name="Deng P."/>
            <person name="Jia W."/>
            <person name="Huang R."/>
            <person name="Zhang M."/>
            <person name="Sun Y."/>
            <person name="Hu J."/>
            <person name="Fu X."/>
            <person name="Schnable P.S."/>
            <person name="Li F."/>
            <person name="Zhang H."/>
            <person name="Feng B."/>
            <person name="Zhu X."/>
            <person name="Liu R."/>
            <person name="Schnable J.C."/>
            <person name="Zhu J.-K."/>
            <person name="Zhang H."/>
        </authorList>
    </citation>
    <scope>NUCLEOTIDE SEQUENCE [LARGE SCALE GENOMIC DNA]</scope>
</reference>
<evidence type="ECO:0000313" key="8">
    <source>
        <dbReference type="Proteomes" id="UP000275267"/>
    </source>
</evidence>
<feature type="compositionally biased region" description="Basic and acidic residues" evidence="5">
    <location>
        <begin position="431"/>
        <end position="444"/>
    </location>
</feature>
<dbReference type="OrthoDB" id="342281at2759"/>
<dbReference type="Gene3D" id="2.60.120.260">
    <property type="entry name" value="Galactose-binding domain-like"/>
    <property type="match status" value="1"/>
</dbReference>
<accession>A0A3L6SJZ7</accession>
<keyword evidence="8" id="KW-1185">Reference proteome</keyword>
<dbReference type="InterPro" id="IPR012919">
    <property type="entry name" value="SUN_dom"/>
</dbReference>
<keyword evidence="4" id="KW-0472">Membrane</keyword>
<feature type="region of interest" description="Disordered" evidence="5">
    <location>
        <begin position="478"/>
        <end position="537"/>
    </location>
</feature>
<evidence type="ECO:0000256" key="5">
    <source>
        <dbReference type="SAM" id="MobiDB-lite"/>
    </source>
</evidence>
<comment type="subcellular location">
    <subcellularLocation>
        <location evidence="1">Membrane</location>
    </subcellularLocation>
</comment>
<name>A0A3L6SJZ7_PANMI</name>
<evidence type="ECO:0000313" key="7">
    <source>
        <dbReference type="EMBL" id="RLN22941.1"/>
    </source>
</evidence>
<dbReference type="Pfam" id="PF07738">
    <property type="entry name" value="Sad1_UNC"/>
    <property type="match status" value="1"/>
</dbReference>
<feature type="compositionally biased region" description="Basic residues" evidence="5">
    <location>
        <begin position="71"/>
        <end position="82"/>
    </location>
</feature>
<evidence type="ECO:0000256" key="2">
    <source>
        <dbReference type="ARBA" id="ARBA00022692"/>
    </source>
</evidence>